<dbReference type="InParanoid" id="A0A0C2X6W4"/>
<evidence type="ECO:0000256" key="1">
    <source>
        <dbReference type="SAM" id="MobiDB-lite"/>
    </source>
</evidence>
<protein>
    <submittedName>
        <fullName evidence="2">Uncharacterized protein</fullName>
    </submittedName>
</protein>
<dbReference type="HOGENOM" id="CLU_078285_0_0_1"/>
<name>A0A0C2X6W4_AMAMK</name>
<feature type="compositionally biased region" description="Basic and acidic residues" evidence="1">
    <location>
        <begin position="85"/>
        <end position="101"/>
    </location>
</feature>
<dbReference type="GO" id="GO:0070096">
    <property type="term" value="P:mitochondrial outer membrane translocase complex assembly"/>
    <property type="evidence" value="ECO:0007669"/>
    <property type="project" value="TreeGrafter"/>
</dbReference>
<dbReference type="AlphaFoldDB" id="A0A0C2X6W4"/>
<organism evidence="2 3">
    <name type="scientific">Amanita muscaria (strain Koide BX008)</name>
    <dbReference type="NCBI Taxonomy" id="946122"/>
    <lineage>
        <taxon>Eukaryota</taxon>
        <taxon>Fungi</taxon>
        <taxon>Dikarya</taxon>
        <taxon>Basidiomycota</taxon>
        <taxon>Agaricomycotina</taxon>
        <taxon>Agaricomycetes</taxon>
        <taxon>Agaricomycetidae</taxon>
        <taxon>Agaricales</taxon>
        <taxon>Pluteineae</taxon>
        <taxon>Amanitaceae</taxon>
        <taxon>Amanita</taxon>
    </lineage>
</organism>
<proteinExistence type="predicted"/>
<dbReference type="OrthoDB" id="5529571at2759"/>
<dbReference type="InterPro" id="IPR013262">
    <property type="entry name" value="OMP_MIM1/TOM13_mt"/>
</dbReference>
<evidence type="ECO:0000313" key="2">
    <source>
        <dbReference type="EMBL" id="KIL64483.1"/>
    </source>
</evidence>
<keyword evidence="3" id="KW-1185">Reference proteome</keyword>
<dbReference type="Proteomes" id="UP000054549">
    <property type="component" value="Unassembled WGS sequence"/>
</dbReference>
<dbReference type="EMBL" id="KN818249">
    <property type="protein sequence ID" value="KIL64483.1"/>
    <property type="molecule type" value="Genomic_DNA"/>
</dbReference>
<feature type="compositionally biased region" description="Polar residues" evidence="1">
    <location>
        <begin position="139"/>
        <end position="156"/>
    </location>
</feature>
<evidence type="ECO:0000313" key="3">
    <source>
        <dbReference type="Proteomes" id="UP000054549"/>
    </source>
</evidence>
<sequence>MSLSNDAESLLEAALPQAFAPAPVRKEVSQPPGSKTGKDQEQEVAQPLATGNPSEEPRSAQEASSGSWKEEYEAQVRRWRVQSAEAREKAETERARWEAVRAAENQDAARNPKESGWESVTEKKGESSLEAETTEQRGESGSQRQADTTTDTSQNWEDVRSSPTSSFPSMSFPARTASPSPSPAPHKDEASRTATLVIFDSSLSTRTRIKAALASLAINLLLPFVNGVMLGFGEVFAKNVVIGWFGWKQLGSAAASKGIGISSWRQRKSN</sequence>
<reference evidence="2 3" key="1">
    <citation type="submission" date="2014-04" db="EMBL/GenBank/DDBJ databases">
        <title>Evolutionary Origins and Diversification of the Mycorrhizal Mutualists.</title>
        <authorList>
            <consortium name="DOE Joint Genome Institute"/>
            <consortium name="Mycorrhizal Genomics Consortium"/>
            <person name="Kohler A."/>
            <person name="Kuo A."/>
            <person name="Nagy L.G."/>
            <person name="Floudas D."/>
            <person name="Copeland A."/>
            <person name="Barry K.W."/>
            <person name="Cichocki N."/>
            <person name="Veneault-Fourrey C."/>
            <person name="LaButti K."/>
            <person name="Lindquist E.A."/>
            <person name="Lipzen A."/>
            <person name="Lundell T."/>
            <person name="Morin E."/>
            <person name="Murat C."/>
            <person name="Riley R."/>
            <person name="Ohm R."/>
            <person name="Sun H."/>
            <person name="Tunlid A."/>
            <person name="Henrissat B."/>
            <person name="Grigoriev I.V."/>
            <person name="Hibbett D.S."/>
            <person name="Martin F."/>
        </authorList>
    </citation>
    <scope>NUCLEOTIDE SEQUENCE [LARGE SCALE GENOMIC DNA]</scope>
    <source>
        <strain evidence="2 3">Koide BX008</strain>
    </source>
</reference>
<dbReference type="STRING" id="946122.A0A0C2X6W4"/>
<accession>A0A0C2X6W4</accession>
<dbReference type="PANTHER" id="PTHR28241">
    <property type="entry name" value="MITOCHONDRIAL IMPORT PROTEIN 1"/>
    <property type="match status" value="1"/>
</dbReference>
<dbReference type="GO" id="GO:0045040">
    <property type="term" value="P:protein insertion into mitochondrial outer membrane"/>
    <property type="evidence" value="ECO:0007669"/>
    <property type="project" value="TreeGrafter"/>
</dbReference>
<gene>
    <name evidence="2" type="ORF">M378DRAFT_163262</name>
</gene>
<feature type="compositionally biased region" description="Low complexity" evidence="1">
    <location>
        <begin position="161"/>
        <end position="179"/>
    </location>
</feature>
<feature type="region of interest" description="Disordered" evidence="1">
    <location>
        <begin position="14"/>
        <end position="190"/>
    </location>
</feature>
<dbReference type="PANTHER" id="PTHR28241:SF1">
    <property type="entry name" value="MITOCHONDRIAL IMPORT PROTEIN 1"/>
    <property type="match status" value="1"/>
</dbReference>
<dbReference type="Pfam" id="PF08219">
    <property type="entry name" value="TOM13"/>
    <property type="match status" value="1"/>
</dbReference>
<dbReference type="GO" id="GO:0005741">
    <property type="term" value="C:mitochondrial outer membrane"/>
    <property type="evidence" value="ECO:0007669"/>
    <property type="project" value="InterPro"/>
</dbReference>
<feature type="compositionally biased region" description="Basic and acidic residues" evidence="1">
    <location>
        <begin position="110"/>
        <end position="127"/>
    </location>
</feature>